<protein>
    <submittedName>
        <fullName evidence="1">Uncharacterized protein</fullName>
    </submittedName>
</protein>
<reference evidence="1" key="1">
    <citation type="submission" date="2022-10" db="EMBL/GenBank/DDBJ databases">
        <title>Culturing micro-colonial fungi from biological soil crusts in the Mojave desert and describing Neophaeococcomyces mojavensis, and introducing the new genera and species Taxawa tesnikishii.</title>
        <authorList>
            <person name="Kurbessoian T."/>
            <person name="Stajich J.E."/>
        </authorList>
    </citation>
    <scope>NUCLEOTIDE SEQUENCE</scope>
    <source>
        <strain evidence="1">JES_112</strain>
    </source>
</reference>
<proteinExistence type="predicted"/>
<keyword evidence="2" id="KW-1185">Reference proteome</keyword>
<dbReference type="EMBL" id="JAPDRQ010000050">
    <property type="protein sequence ID" value="KAJ9658486.1"/>
    <property type="molecule type" value="Genomic_DNA"/>
</dbReference>
<comment type="caution">
    <text evidence="1">The sequence shown here is derived from an EMBL/GenBank/DDBJ whole genome shotgun (WGS) entry which is preliminary data.</text>
</comment>
<gene>
    <name evidence="1" type="ORF">H2198_003638</name>
</gene>
<accession>A0ACC3AB36</accession>
<sequence>MPIRHARFSDIPIMARVLAASFGPDKLFQIMFSHQDEYPEDLVTAFRRSLRIAWWDYSKVLMVSYEPCQPEIEDVNDEKRGLLTTRNGQKEIITGMVEWQRVGLGWEHVWNLWGWWDPRRLIKTFFEWRNKLVYYFRPCRASARPTPEDPEPLLYTNFVSRLIPFSMHLMSFPDKPWRENHWSLEVLGIHPSHQFKGYGKELAQWGLAKAKCDTASGVTGLPSVVIAADTKEVFYQKVGFNELVGWSSRNVEGVDGQNPLAERECGGGAVLWSWVREDEEAAKKQMLENGELKV</sequence>
<evidence type="ECO:0000313" key="1">
    <source>
        <dbReference type="EMBL" id="KAJ9658486.1"/>
    </source>
</evidence>
<dbReference type="Proteomes" id="UP001172386">
    <property type="component" value="Unassembled WGS sequence"/>
</dbReference>
<organism evidence="1 2">
    <name type="scientific">Neophaeococcomyces mojaviensis</name>
    <dbReference type="NCBI Taxonomy" id="3383035"/>
    <lineage>
        <taxon>Eukaryota</taxon>
        <taxon>Fungi</taxon>
        <taxon>Dikarya</taxon>
        <taxon>Ascomycota</taxon>
        <taxon>Pezizomycotina</taxon>
        <taxon>Eurotiomycetes</taxon>
        <taxon>Chaetothyriomycetidae</taxon>
        <taxon>Chaetothyriales</taxon>
        <taxon>Chaetothyriales incertae sedis</taxon>
        <taxon>Neophaeococcomyces</taxon>
    </lineage>
</organism>
<evidence type="ECO:0000313" key="2">
    <source>
        <dbReference type="Proteomes" id="UP001172386"/>
    </source>
</evidence>
<name>A0ACC3AB36_9EURO</name>